<proteinExistence type="predicted"/>
<evidence type="ECO:0000313" key="1">
    <source>
        <dbReference type="EMBL" id="KAH7920731.1"/>
    </source>
</evidence>
<reference evidence="1" key="1">
    <citation type="journal article" date="2021" name="New Phytol.">
        <title>Evolutionary innovations through gain and loss of genes in the ectomycorrhizal Boletales.</title>
        <authorList>
            <person name="Wu G."/>
            <person name="Miyauchi S."/>
            <person name="Morin E."/>
            <person name="Kuo A."/>
            <person name="Drula E."/>
            <person name="Varga T."/>
            <person name="Kohler A."/>
            <person name="Feng B."/>
            <person name="Cao Y."/>
            <person name="Lipzen A."/>
            <person name="Daum C."/>
            <person name="Hundley H."/>
            <person name="Pangilinan J."/>
            <person name="Johnson J."/>
            <person name="Barry K."/>
            <person name="LaButti K."/>
            <person name="Ng V."/>
            <person name="Ahrendt S."/>
            <person name="Min B."/>
            <person name="Choi I.G."/>
            <person name="Park H."/>
            <person name="Plett J.M."/>
            <person name="Magnuson J."/>
            <person name="Spatafora J.W."/>
            <person name="Nagy L.G."/>
            <person name="Henrissat B."/>
            <person name="Grigoriev I.V."/>
            <person name="Yang Z.L."/>
            <person name="Xu J."/>
            <person name="Martin F.M."/>
        </authorList>
    </citation>
    <scope>NUCLEOTIDE SEQUENCE</scope>
    <source>
        <strain evidence="1">KUC20120723A-06</strain>
    </source>
</reference>
<protein>
    <submittedName>
        <fullName evidence="1">Uncharacterized protein</fullName>
    </submittedName>
</protein>
<accession>A0ACB8B676</accession>
<dbReference type="EMBL" id="MU266562">
    <property type="protein sequence ID" value="KAH7920731.1"/>
    <property type="molecule type" value="Genomic_DNA"/>
</dbReference>
<dbReference type="Proteomes" id="UP000790709">
    <property type="component" value="Unassembled WGS sequence"/>
</dbReference>
<comment type="caution">
    <text evidence="1">The sequence shown here is derived from an EMBL/GenBank/DDBJ whole genome shotgun (WGS) entry which is preliminary data.</text>
</comment>
<sequence>MVKGHRAGRVLDIEALEVPGVPLGWWGACTGYFLHYLHVFSHSEDDLFDNSDLTHRTSPPRTTPSVNHPHLRCYRDALPHALVVDPARREEGCRDALPLLPPPPTPETAAHVLAQGGAPPHTDTQAHPPSLLEDPHVFSSHSCNTSSPTSLASSSNSPPRPSHSYLHAASPPAASMPTAACASFALAAHTPGLHPTGLLAQMRSYLVSADFAVILETALDHATEVLIEGLRGRVFMDTAGE</sequence>
<keyword evidence="2" id="KW-1185">Reference proteome</keyword>
<name>A0ACB8B676_9AGAM</name>
<evidence type="ECO:0000313" key="2">
    <source>
        <dbReference type="Proteomes" id="UP000790709"/>
    </source>
</evidence>
<gene>
    <name evidence="1" type="ORF">BV22DRAFT_782416</name>
</gene>
<organism evidence="1 2">
    <name type="scientific">Leucogyrophana mollusca</name>
    <dbReference type="NCBI Taxonomy" id="85980"/>
    <lineage>
        <taxon>Eukaryota</taxon>
        <taxon>Fungi</taxon>
        <taxon>Dikarya</taxon>
        <taxon>Basidiomycota</taxon>
        <taxon>Agaricomycotina</taxon>
        <taxon>Agaricomycetes</taxon>
        <taxon>Agaricomycetidae</taxon>
        <taxon>Boletales</taxon>
        <taxon>Boletales incertae sedis</taxon>
        <taxon>Leucogyrophana</taxon>
    </lineage>
</organism>